<feature type="transmembrane region" description="Helical" evidence="1">
    <location>
        <begin position="80"/>
        <end position="105"/>
    </location>
</feature>
<evidence type="ECO:0000256" key="1">
    <source>
        <dbReference type="SAM" id="Phobius"/>
    </source>
</evidence>
<dbReference type="RefSeq" id="WP_204133089.1">
    <property type="nucleotide sequence ID" value="NZ_JAFDVD010000029.1"/>
</dbReference>
<reference evidence="2" key="1">
    <citation type="submission" date="2021-02" db="EMBL/GenBank/DDBJ databases">
        <title>Phycicoccus sp. MQZ13P-5T, whole genome shotgun sequence.</title>
        <authorList>
            <person name="Tuo L."/>
        </authorList>
    </citation>
    <scope>NUCLEOTIDE SEQUENCE</scope>
    <source>
        <strain evidence="2">MQZ13P-5</strain>
    </source>
</reference>
<accession>A0ABS2CRV4</accession>
<protein>
    <recommendedName>
        <fullName evidence="4">Conjugal transfer protein</fullName>
    </recommendedName>
</protein>
<keyword evidence="3" id="KW-1185">Reference proteome</keyword>
<organism evidence="2 3">
    <name type="scientific">Phycicoccus sonneratiae</name>
    <dbReference type="NCBI Taxonomy" id="2807628"/>
    <lineage>
        <taxon>Bacteria</taxon>
        <taxon>Bacillati</taxon>
        <taxon>Actinomycetota</taxon>
        <taxon>Actinomycetes</taxon>
        <taxon>Micrococcales</taxon>
        <taxon>Intrasporangiaceae</taxon>
        <taxon>Phycicoccus</taxon>
    </lineage>
</organism>
<name>A0ABS2CRV4_9MICO</name>
<sequence length="149" mass="15929">MQQDRRTTPYPHTWEIPLTAAMVTGLVLVLAAHVGRSAANGLSGTGWALPAQGEVFSSIPALLGGDSRAGLPPGPAAAPALLYACLAVTELLAIALLLSAARWLWRAWGPGRVWGMATRAQAQALLGPSRLRRVAPVIRPDRYPPRRRR</sequence>
<keyword evidence="1" id="KW-1133">Transmembrane helix</keyword>
<dbReference type="EMBL" id="JAFDVD010000029">
    <property type="protein sequence ID" value="MBM6402616.1"/>
    <property type="molecule type" value="Genomic_DNA"/>
</dbReference>
<evidence type="ECO:0000313" key="2">
    <source>
        <dbReference type="EMBL" id="MBM6402616.1"/>
    </source>
</evidence>
<evidence type="ECO:0000313" key="3">
    <source>
        <dbReference type="Proteomes" id="UP001430172"/>
    </source>
</evidence>
<gene>
    <name evidence="2" type="ORF">JQN70_19660</name>
</gene>
<proteinExistence type="predicted"/>
<dbReference type="Proteomes" id="UP001430172">
    <property type="component" value="Unassembled WGS sequence"/>
</dbReference>
<keyword evidence="1" id="KW-0812">Transmembrane</keyword>
<evidence type="ECO:0008006" key="4">
    <source>
        <dbReference type="Google" id="ProtNLM"/>
    </source>
</evidence>
<keyword evidence="1" id="KW-0472">Membrane</keyword>
<comment type="caution">
    <text evidence="2">The sequence shown here is derived from an EMBL/GenBank/DDBJ whole genome shotgun (WGS) entry which is preliminary data.</text>
</comment>
<feature type="transmembrane region" description="Helical" evidence="1">
    <location>
        <begin position="12"/>
        <end position="34"/>
    </location>
</feature>